<feature type="region of interest" description="Disordered" evidence="1">
    <location>
        <begin position="57"/>
        <end position="77"/>
    </location>
</feature>
<dbReference type="Proteomes" id="UP000092600">
    <property type="component" value="Unassembled WGS sequence"/>
</dbReference>
<sequence>MEDLCHKSAKYGINLRLLEAAEQGGEVREAALSPAVLQPPVQKIGGAKTVPTVSDQIPQAPTVSQNGTISITPKVPPKQRQTHAVATAECHVHVVCDCNVAAM</sequence>
<dbReference type="EMBL" id="LSRQ01000307">
    <property type="protein sequence ID" value="OAY83838.1"/>
    <property type="molecule type" value="Genomic_DNA"/>
</dbReference>
<evidence type="ECO:0000313" key="2">
    <source>
        <dbReference type="EMBL" id="OAY83838.1"/>
    </source>
</evidence>
<feature type="compositionally biased region" description="Polar residues" evidence="1">
    <location>
        <begin position="57"/>
        <end position="71"/>
    </location>
</feature>
<dbReference type="AlphaFoldDB" id="A0A199W3T0"/>
<protein>
    <submittedName>
        <fullName evidence="2">Uncharacterized protein</fullName>
    </submittedName>
</protein>
<accession>A0A199W3T0</accession>
<organism evidence="2 3">
    <name type="scientific">Ananas comosus</name>
    <name type="common">Pineapple</name>
    <name type="synonym">Ananas ananas</name>
    <dbReference type="NCBI Taxonomy" id="4615"/>
    <lineage>
        <taxon>Eukaryota</taxon>
        <taxon>Viridiplantae</taxon>
        <taxon>Streptophyta</taxon>
        <taxon>Embryophyta</taxon>
        <taxon>Tracheophyta</taxon>
        <taxon>Spermatophyta</taxon>
        <taxon>Magnoliopsida</taxon>
        <taxon>Liliopsida</taxon>
        <taxon>Poales</taxon>
        <taxon>Bromeliaceae</taxon>
        <taxon>Bromelioideae</taxon>
        <taxon>Ananas</taxon>
    </lineage>
</organism>
<comment type="caution">
    <text evidence="2">The sequence shown here is derived from an EMBL/GenBank/DDBJ whole genome shotgun (WGS) entry which is preliminary data.</text>
</comment>
<name>A0A199W3T0_ANACO</name>
<evidence type="ECO:0000256" key="1">
    <source>
        <dbReference type="SAM" id="MobiDB-lite"/>
    </source>
</evidence>
<gene>
    <name evidence="2" type="ORF">ACMD2_06286</name>
</gene>
<proteinExistence type="predicted"/>
<evidence type="ECO:0000313" key="3">
    <source>
        <dbReference type="Proteomes" id="UP000092600"/>
    </source>
</evidence>
<reference evidence="2 3" key="1">
    <citation type="journal article" date="2016" name="DNA Res.">
        <title>The draft genome of MD-2 pineapple using hybrid error correction of long reads.</title>
        <authorList>
            <person name="Redwan R.M."/>
            <person name="Saidin A."/>
            <person name="Kumar S.V."/>
        </authorList>
    </citation>
    <scope>NUCLEOTIDE SEQUENCE [LARGE SCALE GENOMIC DNA]</scope>
    <source>
        <strain evidence="3">cv. MD2</strain>
        <tissue evidence="2">Leaf</tissue>
    </source>
</reference>